<organism evidence="1 2">
    <name type="scientific">Canavalia gladiata</name>
    <name type="common">Sword bean</name>
    <name type="synonym">Dolichos gladiatus</name>
    <dbReference type="NCBI Taxonomy" id="3824"/>
    <lineage>
        <taxon>Eukaryota</taxon>
        <taxon>Viridiplantae</taxon>
        <taxon>Streptophyta</taxon>
        <taxon>Embryophyta</taxon>
        <taxon>Tracheophyta</taxon>
        <taxon>Spermatophyta</taxon>
        <taxon>Magnoliopsida</taxon>
        <taxon>eudicotyledons</taxon>
        <taxon>Gunneridae</taxon>
        <taxon>Pentapetalae</taxon>
        <taxon>rosids</taxon>
        <taxon>fabids</taxon>
        <taxon>Fabales</taxon>
        <taxon>Fabaceae</taxon>
        <taxon>Papilionoideae</taxon>
        <taxon>50 kb inversion clade</taxon>
        <taxon>NPAAA clade</taxon>
        <taxon>indigoferoid/millettioid clade</taxon>
        <taxon>Phaseoleae</taxon>
        <taxon>Canavalia</taxon>
    </lineage>
</organism>
<evidence type="ECO:0000313" key="2">
    <source>
        <dbReference type="Proteomes" id="UP001367508"/>
    </source>
</evidence>
<reference evidence="1 2" key="1">
    <citation type="submission" date="2024-01" db="EMBL/GenBank/DDBJ databases">
        <title>The genomes of 5 underutilized Papilionoideae crops provide insights into root nodulation and disease resistanc.</title>
        <authorList>
            <person name="Jiang F."/>
        </authorList>
    </citation>
    <scope>NUCLEOTIDE SEQUENCE [LARGE SCALE GENOMIC DNA]</scope>
    <source>
        <strain evidence="1">LVBAO_FW01</strain>
        <tissue evidence="1">Leaves</tissue>
    </source>
</reference>
<protein>
    <submittedName>
        <fullName evidence="1">Uncharacterized protein</fullName>
    </submittedName>
</protein>
<keyword evidence="2" id="KW-1185">Reference proteome</keyword>
<dbReference type="Proteomes" id="UP001367508">
    <property type="component" value="Unassembled WGS sequence"/>
</dbReference>
<comment type="caution">
    <text evidence="1">The sequence shown here is derived from an EMBL/GenBank/DDBJ whole genome shotgun (WGS) entry which is preliminary data.</text>
</comment>
<proteinExistence type="predicted"/>
<gene>
    <name evidence="1" type="ORF">VNO77_42181</name>
</gene>
<accession>A0AAN9K1V5</accession>
<name>A0AAN9K1V5_CANGL</name>
<dbReference type="AlphaFoldDB" id="A0AAN9K1V5"/>
<dbReference type="EMBL" id="JAYMYQ010000010">
    <property type="protein sequence ID" value="KAK7308564.1"/>
    <property type="molecule type" value="Genomic_DNA"/>
</dbReference>
<evidence type="ECO:0000313" key="1">
    <source>
        <dbReference type="EMBL" id="KAK7308564.1"/>
    </source>
</evidence>
<sequence>MVISRYASSSTRLGPWLSFGALRLEFEPCPPECGSCSASRPLRFSSLILATFSCLSWGIPRSEGAFGFKESEFVFQSPISWWIFDLTHVLENTETGNKPITGAKLDGQLWAMHY</sequence>